<dbReference type="InterPro" id="IPR000020">
    <property type="entry name" value="Anaphylatoxin/fibulin"/>
</dbReference>
<reference evidence="13" key="2">
    <citation type="submission" date="2025-09" db="UniProtKB">
        <authorList>
            <consortium name="Ensembl"/>
        </authorList>
    </citation>
    <scope>IDENTIFICATION</scope>
</reference>
<dbReference type="Pfam" id="PF17791">
    <property type="entry name" value="MG3"/>
    <property type="match status" value="1"/>
</dbReference>
<evidence type="ECO:0000313" key="13">
    <source>
        <dbReference type="Ensembl" id="ENSACDP00005010641.1"/>
    </source>
</evidence>
<dbReference type="InterPro" id="IPR041555">
    <property type="entry name" value="MG3"/>
</dbReference>
<dbReference type="Ensembl" id="ENSACDT00005012751.1">
    <property type="protein sequence ID" value="ENSACDP00005010641.1"/>
    <property type="gene ID" value="ENSACDG00005007746.1"/>
</dbReference>
<evidence type="ECO:0000256" key="5">
    <source>
        <dbReference type="ARBA" id="ARBA00022729"/>
    </source>
</evidence>
<dbReference type="Pfam" id="PF01759">
    <property type="entry name" value="NTR"/>
    <property type="match status" value="1"/>
</dbReference>
<dbReference type="InterPro" id="IPR050473">
    <property type="entry name" value="A2M/Complement_sys"/>
</dbReference>
<dbReference type="SUPFAM" id="SSF49410">
    <property type="entry name" value="Alpha-macroglobulin receptor domain"/>
    <property type="match status" value="1"/>
</dbReference>
<organism evidence="13 14">
    <name type="scientific">Anser cygnoides</name>
    <name type="common">Swan goose</name>
    <dbReference type="NCBI Taxonomy" id="8845"/>
    <lineage>
        <taxon>Eukaryota</taxon>
        <taxon>Metazoa</taxon>
        <taxon>Chordata</taxon>
        <taxon>Craniata</taxon>
        <taxon>Vertebrata</taxon>
        <taxon>Euteleostomi</taxon>
        <taxon>Archelosauria</taxon>
        <taxon>Archosauria</taxon>
        <taxon>Dinosauria</taxon>
        <taxon>Saurischia</taxon>
        <taxon>Theropoda</taxon>
        <taxon>Coelurosauria</taxon>
        <taxon>Aves</taxon>
        <taxon>Neognathae</taxon>
        <taxon>Galloanserae</taxon>
        <taxon>Anseriformes</taxon>
        <taxon>Anatidae</taxon>
        <taxon>Anserinae</taxon>
        <taxon>Anser</taxon>
    </lineage>
</organism>
<dbReference type="CDD" id="cd02896">
    <property type="entry name" value="complement_C3_C4_C5"/>
    <property type="match status" value="1"/>
</dbReference>
<dbReference type="Gene3D" id="1.20.91.20">
    <property type="entry name" value="Anaphylotoxins (complement system)"/>
    <property type="match status" value="1"/>
</dbReference>
<keyword evidence="14" id="KW-1185">Reference proteome</keyword>
<sequence>MERLVFLMSFCLLLSDAQQAPSFLITAPNVVHVGTEETITIQVHGANSPVQVTAYFKDEMKNQLLSERIIFNLNQGNKYQEMKKLMVKPEFLQQDVFKKSKRPYILLVTESRDLYKEAVQNIRILLSSKKGYIFIQTDKPIYTPNSKVKYRIFILDNAMRPAEDTVTIVVVNSKGMVVKKSERKIKTVFSENFEIPDIAEPGSWKIKAWFHSYEMSNVSAEFEVKKYELPSFEVKLIPLQPYYSIWNANFIFDIEAKHSYGKGIQGAAYVRFGIIDETENKVFLPGLEQQLSIQNGKGRVTLNTPLLEEKINRSISTLEGFHLYVAVTAVETASGEMREEELSNVKFVKSPYVVDLSNTKKYFVPGAAFSVVASVTLVDGSPAASLSVTATVTSPGKSSMKKTAPSNKEGLIPFTFDIPADAQTLQITVKAEEGKEKLESPEASIRAERYQSANSNYLSISIPHTVLAPGDTLRVTLNDIHQTGSGKIDYFYYMVVAKGQAELLGRVPSSNKAINLKITEKMVPTFRFLAYYFVENQGRQEIVADSVWVDVMDVCEGKIKVRTEHQMYEPTDNVKLLIETDHAGTIALAVVDKAVFILNKKNKLTAKKVFNAMNSYDLGCSAGGGRDSAQVFTDVGLAFLSDTIKSNVREGYTCLQAARRQKRSLDFRQKISGIVSKYQDPGLRKCCEDGMKLIPMRFSCLQRLSKVAGSPGCREAFKTCCEKAAALRKEAAKKKIRVGLARYFDDQEEVFDEMSLNLRSYFPESWWWNFKEVKNPGNHSVNNIAPDSITTWEVQAISISPQKGFCIADPHTFDVFKDFFVSLRLPYSVKRHEQLEIKAVVYNYLPDDLQVTVTMDAVKGLCTAEATEKSVQLKLLVKGNSATPAYFSVVPLIVGEIPITISAFDQTSGHGDSVRKNLNVMAEGVLQREEQTICINSDLKSHTLDLNRPSNMVPGSDSHVFVNLKGDPMGDSVENCLSLNGIEKLIKVPTGCAEQTMVKMAPTVYAIEYLDASEQWQNFNPERKVEAIKMIEKGYTRLLEFQKNDGSYGAFKSTPSSVWLTAFIVKVLTRCKEYISVEDNHIHSSIAYLLIQQQADGSFHDHHPVLDRTMQGGIGTAEENLALTAFVTIALQHTLQIYKESPDVVQAVRRAVAYMKTQLPRNTNCYSTAITAYALTLVQSDDSEAQSVKEKLRSCSVFNPEKQQRYWGNGNNAVSVETTAYALLQALLLRDLEYATPIATWLMEKRNYGGGYCSTQDTVVALEAMSAYSIQTQNTGSTNLTVKLGTPGRQKDYTIILTDSDEGIQKELEFDLGRKLEVSVHGRGNGTMSILKMYWSSELKNNICNDLILTVEMEGKVKYADSVYSEENYDYEDSPAADDGTSEPLSKIDWFDIRSRTKRDVVSPSKAESLQYKVCVRSTGSNPPKMSLVDLSLLSGLEPDTKELEQLVTSSDKYIQHFEYKEGKVLLYFGELTTGPDPDCISFGAKQINPMGLVQPANAILYDFYNPDRRCSVFYSAPQHSAMLSKVCHADACQCAEGPCPRQKSTFSKTVTENTRFNFVCYQPIADYVYEVELLNSTQKNVFDYYEVKILRILKVTADESVQVGAHRQFLKRSTCKLNMVPGKRYLLMGKDGQTVDCNDKMQYFLDSQAWVEKIPDDSECRTTLHRQACAHLQDFMSKHDNLCLF</sequence>
<evidence type="ECO:0000256" key="2">
    <source>
        <dbReference type="ARBA" id="ARBA00010952"/>
    </source>
</evidence>
<dbReference type="PROSITE" id="PS01178">
    <property type="entry name" value="ANAPHYLATOXIN_2"/>
    <property type="match status" value="1"/>
</dbReference>
<dbReference type="Pfam" id="PF17790">
    <property type="entry name" value="MG1"/>
    <property type="match status" value="1"/>
</dbReference>
<accession>A0A8B9DRY2</accession>
<dbReference type="InterPro" id="IPR041425">
    <property type="entry name" value="C3/4/5_MG1"/>
</dbReference>
<dbReference type="Pfam" id="PF07678">
    <property type="entry name" value="TED_complement"/>
    <property type="match status" value="1"/>
</dbReference>
<proteinExistence type="inferred from homology"/>
<evidence type="ECO:0000259" key="11">
    <source>
        <dbReference type="PROSITE" id="PS01178"/>
    </source>
</evidence>
<dbReference type="Gene3D" id="2.20.130.20">
    <property type="match status" value="1"/>
</dbReference>
<dbReference type="FunFam" id="2.60.40.1940:FF:000001">
    <property type="entry name" value="Complement component C3"/>
    <property type="match status" value="1"/>
</dbReference>
<dbReference type="Pfam" id="PF22661">
    <property type="entry name" value="CO4A-B_CUB_C"/>
    <property type="match status" value="1"/>
</dbReference>
<dbReference type="Gene3D" id="2.60.40.690">
    <property type="entry name" value="Alpha-macroglobulin, receptor-binding domain"/>
    <property type="match status" value="1"/>
</dbReference>
<dbReference type="SMART" id="SM00104">
    <property type="entry name" value="ANATO"/>
    <property type="match status" value="1"/>
</dbReference>
<evidence type="ECO:0000256" key="3">
    <source>
        <dbReference type="ARBA" id="ARBA00022525"/>
    </source>
</evidence>
<dbReference type="InterPro" id="IPR019742">
    <property type="entry name" value="MacrogloblnA2_CS"/>
</dbReference>
<dbReference type="InterPro" id="IPR008930">
    <property type="entry name" value="Terpenoid_cyclase/PrenylTrfase"/>
</dbReference>
<dbReference type="FunFam" id="2.40.50.120:FF:000013">
    <property type="entry name" value="Complement C3"/>
    <property type="match status" value="1"/>
</dbReference>
<dbReference type="FunFam" id="2.20.130.20:FF:000005">
    <property type="entry name" value="Complement 4B (Chido blood group)"/>
    <property type="match status" value="1"/>
</dbReference>
<dbReference type="FunFam" id="2.60.40.10:FF:000155">
    <property type="entry name" value="complement C3 isoform X1"/>
    <property type="match status" value="1"/>
</dbReference>
<keyword evidence="7" id="KW-0882">Thioester bond</keyword>
<dbReference type="InterPro" id="IPR008993">
    <property type="entry name" value="TIMP-like_OB-fold"/>
</dbReference>
<dbReference type="Pfam" id="PF07703">
    <property type="entry name" value="A2M_BRD"/>
    <property type="match status" value="1"/>
</dbReference>
<dbReference type="InterPro" id="IPR047565">
    <property type="entry name" value="Alpha-macroglob_thiol-ester_cl"/>
</dbReference>
<dbReference type="Pfam" id="PF01821">
    <property type="entry name" value="ANATO"/>
    <property type="match status" value="1"/>
</dbReference>
<dbReference type="SUPFAM" id="SSF47686">
    <property type="entry name" value="Anaphylotoxins (complement system)"/>
    <property type="match status" value="1"/>
</dbReference>
<feature type="domain" description="NTR" evidence="12">
    <location>
        <begin position="1540"/>
        <end position="1684"/>
    </location>
</feature>
<dbReference type="Proteomes" id="UP000694521">
    <property type="component" value="Unplaced"/>
</dbReference>
<dbReference type="SMART" id="SM01359">
    <property type="entry name" value="A2M_N_2"/>
    <property type="match status" value="1"/>
</dbReference>
<evidence type="ECO:0000256" key="7">
    <source>
        <dbReference type="ARBA" id="ARBA00022966"/>
    </source>
</evidence>
<dbReference type="SUPFAM" id="SSF50242">
    <property type="entry name" value="TIMP-like"/>
    <property type="match status" value="1"/>
</dbReference>
<dbReference type="InterPro" id="IPR054587">
    <property type="entry name" value="CO4A-B_CUB_C"/>
</dbReference>
<evidence type="ECO:0000256" key="10">
    <source>
        <dbReference type="SAM" id="SignalP"/>
    </source>
</evidence>
<dbReference type="Gene3D" id="2.60.40.1940">
    <property type="match status" value="1"/>
</dbReference>
<feature type="signal peptide" evidence="10">
    <location>
        <begin position="1"/>
        <end position="17"/>
    </location>
</feature>
<reference evidence="13" key="1">
    <citation type="submission" date="2025-08" db="UniProtKB">
        <authorList>
            <consortium name="Ensembl"/>
        </authorList>
    </citation>
    <scope>IDENTIFICATION</scope>
</reference>
<dbReference type="FunFam" id="6.20.50.160:FF:000001">
    <property type="entry name" value="Complement component 4"/>
    <property type="match status" value="1"/>
</dbReference>
<dbReference type="SMART" id="SM01419">
    <property type="entry name" value="Thiol-ester_cl"/>
    <property type="match status" value="1"/>
</dbReference>
<dbReference type="GO" id="GO:0006956">
    <property type="term" value="P:complement activation"/>
    <property type="evidence" value="ECO:0007669"/>
    <property type="project" value="TreeGrafter"/>
</dbReference>
<dbReference type="Gene3D" id="2.60.40.1930">
    <property type="match status" value="3"/>
</dbReference>
<dbReference type="Pfam" id="PF17789">
    <property type="entry name" value="MG4"/>
    <property type="match status" value="1"/>
</dbReference>
<dbReference type="PANTHER" id="PTHR11412">
    <property type="entry name" value="MACROGLOBULIN / COMPLEMENT"/>
    <property type="match status" value="1"/>
</dbReference>
<dbReference type="InterPro" id="IPR018081">
    <property type="entry name" value="Anaphylatoxin_comp_syst"/>
</dbReference>
<evidence type="ECO:0008006" key="15">
    <source>
        <dbReference type="Google" id="ProtNLM"/>
    </source>
</evidence>
<keyword evidence="3" id="KW-0964">Secreted</keyword>
<dbReference type="InterPro" id="IPR018933">
    <property type="entry name" value="Netrin_module_non-TIMP"/>
</dbReference>
<dbReference type="PROSITE" id="PS00477">
    <property type="entry name" value="ALPHA_2_MACROGLOBULIN"/>
    <property type="match status" value="1"/>
</dbReference>
<dbReference type="InterPro" id="IPR001599">
    <property type="entry name" value="Macroglobln_a2"/>
</dbReference>
<keyword evidence="9" id="KW-0325">Glycoprotein</keyword>
<dbReference type="InterPro" id="IPR001134">
    <property type="entry name" value="Netrin_domain"/>
</dbReference>
<dbReference type="PROSITE" id="PS50189">
    <property type="entry name" value="NTR"/>
    <property type="match status" value="1"/>
</dbReference>
<comment type="subcellular location">
    <subcellularLocation>
        <location evidence="1">Secreted</location>
    </subcellularLocation>
</comment>
<evidence type="ECO:0000256" key="6">
    <source>
        <dbReference type="ARBA" id="ARBA00022900"/>
    </source>
</evidence>
<dbReference type="PANTHER" id="PTHR11412:SF86">
    <property type="entry name" value="COMPLEMENT C4-A-RELATED"/>
    <property type="match status" value="1"/>
</dbReference>
<dbReference type="InterPro" id="IPR011625">
    <property type="entry name" value="A2M_N_BRD"/>
</dbReference>
<comment type="similarity">
    <text evidence="2">Belongs to the protease inhibitor I39 (alpha-2-macroglobulin) family.</text>
</comment>
<protein>
    <recommendedName>
        <fullName evidence="15">C4a anaphylatoxin</fullName>
    </recommendedName>
</protein>
<dbReference type="InterPro" id="IPR002890">
    <property type="entry name" value="MG2"/>
</dbReference>
<dbReference type="Gene3D" id="2.60.120.1540">
    <property type="match status" value="1"/>
</dbReference>
<dbReference type="Gene3D" id="6.20.50.160">
    <property type="match status" value="1"/>
</dbReference>
<dbReference type="GO" id="GO:0004867">
    <property type="term" value="F:serine-type endopeptidase inhibitor activity"/>
    <property type="evidence" value="ECO:0007669"/>
    <property type="project" value="UniProtKB-KW"/>
</dbReference>
<dbReference type="PROSITE" id="PS01177">
    <property type="entry name" value="ANAPHYLATOXIN_1"/>
    <property type="match status" value="1"/>
</dbReference>
<dbReference type="InterPro" id="IPR009048">
    <property type="entry name" value="A-macroglobulin_rcpt-bd"/>
</dbReference>
<dbReference type="CDD" id="cd00017">
    <property type="entry name" value="ANATO"/>
    <property type="match status" value="1"/>
</dbReference>
<dbReference type="FunFam" id="2.60.40.1930:FF:000001">
    <property type="entry name" value="CD109 isoform 3"/>
    <property type="match status" value="1"/>
</dbReference>
<dbReference type="OrthoDB" id="6359008at2759"/>
<dbReference type="InterPro" id="IPR040839">
    <property type="entry name" value="MG4"/>
</dbReference>
<dbReference type="SMART" id="SM00643">
    <property type="entry name" value="C345C"/>
    <property type="match status" value="1"/>
</dbReference>
<evidence type="ECO:0000256" key="4">
    <source>
        <dbReference type="ARBA" id="ARBA00022690"/>
    </source>
</evidence>
<keyword evidence="8" id="KW-1015">Disulfide bond</keyword>
<keyword evidence="4" id="KW-0646">Protease inhibitor</keyword>
<dbReference type="SUPFAM" id="SSF48239">
    <property type="entry name" value="Terpenoid cyclases/Protein prenyltransferases"/>
    <property type="match status" value="1"/>
</dbReference>
<dbReference type="GO" id="GO:0005615">
    <property type="term" value="C:extracellular space"/>
    <property type="evidence" value="ECO:0007669"/>
    <property type="project" value="InterPro"/>
</dbReference>
<dbReference type="InterPro" id="IPR013783">
    <property type="entry name" value="Ig-like_fold"/>
</dbReference>
<keyword evidence="6" id="KW-0722">Serine protease inhibitor</keyword>
<dbReference type="Gene3D" id="2.60.40.10">
    <property type="entry name" value="Immunoglobulins"/>
    <property type="match status" value="2"/>
</dbReference>
<evidence type="ECO:0000256" key="8">
    <source>
        <dbReference type="ARBA" id="ARBA00023157"/>
    </source>
</evidence>
<feature type="chain" id="PRO_5034118562" description="C4a anaphylatoxin" evidence="10">
    <location>
        <begin position="18"/>
        <end position="1686"/>
    </location>
</feature>
<evidence type="ECO:0000313" key="14">
    <source>
        <dbReference type="Proteomes" id="UP000694521"/>
    </source>
</evidence>
<name>A0A8B9DRY2_ANSCY</name>
<evidence type="ECO:0000256" key="1">
    <source>
        <dbReference type="ARBA" id="ARBA00004613"/>
    </source>
</evidence>
<dbReference type="InterPro" id="IPR011626">
    <property type="entry name" value="Alpha-macroglobulin_TED"/>
</dbReference>
<dbReference type="Gene3D" id="1.50.10.20">
    <property type="match status" value="1"/>
</dbReference>
<evidence type="ECO:0000259" key="12">
    <source>
        <dbReference type="PROSITE" id="PS50189"/>
    </source>
</evidence>
<dbReference type="Pfam" id="PF01835">
    <property type="entry name" value="MG2"/>
    <property type="match status" value="1"/>
</dbReference>
<dbReference type="SMART" id="SM01361">
    <property type="entry name" value="A2M_recep"/>
    <property type="match status" value="1"/>
</dbReference>
<dbReference type="Gene3D" id="2.40.50.120">
    <property type="match status" value="1"/>
</dbReference>
<dbReference type="SMART" id="SM01360">
    <property type="entry name" value="A2M"/>
    <property type="match status" value="1"/>
</dbReference>
<dbReference type="Pfam" id="PF00207">
    <property type="entry name" value="A2M"/>
    <property type="match status" value="1"/>
</dbReference>
<keyword evidence="5 10" id="KW-0732">Signal</keyword>
<feature type="domain" description="Anaphylatoxin-like" evidence="11">
    <location>
        <begin position="686"/>
        <end position="721"/>
    </location>
</feature>
<dbReference type="InterPro" id="IPR036595">
    <property type="entry name" value="A-macroglobulin_rcpt-bd_sf"/>
</dbReference>
<dbReference type="Pfam" id="PF07677">
    <property type="entry name" value="A2M_recep"/>
    <property type="match status" value="1"/>
</dbReference>
<evidence type="ECO:0000256" key="9">
    <source>
        <dbReference type="ARBA" id="ARBA00023180"/>
    </source>
</evidence>